<protein>
    <recommendedName>
        <fullName evidence="5">Alcohol dehydrogenase-like C-terminal domain-containing protein</fullName>
    </recommendedName>
</protein>
<dbReference type="GeneID" id="70247073"/>
<evidence type="ECO:0000259" key="1">
    <source>
        <dbReference type="Pfam" id="PF00107"/>
    </source>
</evidence>
<name>A0AAD4KRS3_9EURO</name>
<reference evidence="3" key="1">
    <citation type="submission" date="2021-12" db="EMBL/GenBank/DDBJ databases">
        <title>Convergent genome expansion in fungi linked to evolution of root-endophyte symbiosis.</title>
        <authorList>
            <consortium name="DOE Joint Genome Institute"/>
            <person name="Ke Y.-H."/>
            <person name="Bonito G."/>
            <person name="Liao H.-L."/>
            <person name="Looney B."/>
            <person name="Rojas-Flechas A."/>
            <person name="Nash J."/>
            <person name="Hameed K."/>
            <person name="Schadt C."/>
            <person name="Martin F."/>
            <person name="Crous P.W."/>
            <person name="Miettinen O."/>
            <person name="Magnuson J.K."/>
            <person name="Labbe J."/>
            <person name="Jacobson D."/>
            <person name="Doktycz M.J."/>
            <person name="Veneault-Fourrey C."/>
            <person name="Kuo A."/>
            <person name="Mondo S."/>
            <person name="Calhoun S."/>
            <person name="Riley R."/>
            <person name="Ohm R."/>
            <person name="LaButti K."/>
            <person name="Andreopoulos B."/>
            <person name="Pangilinan J."/>
            <person name="Nolan M."/>
            <person name="Tritt A."/>
            <person name="Clum A."/>
            <person name="Lipzen A."/>
            <person name="Daum C."/>
            <person name="Barry K."/>
            <person name="Grigoriev I.V."/>
            <person name="Vilgalys R."/>
        </authorList>
    </citation>
    <scope>NUCLEOTIDE SEQUENCE</scope>
    <source>
        <strain evidence="3">PMI_201</strain>
    </source>
</reference>
<dbReference type="GO" id="GO:0005739">
    <property type="term" value="C:mitochondrion"/>
    <property type="evidence" value="ECO:0007669"/>
    <property type="project" value="TreeGrafter"/>
</dbReference>
<dbReference type="PANTHER" id="PTHR43677">
    <property type="entry name" value="SHORT-CHAIN DEHYDROGENASE/REDUCTASE"/>
    <property type="match status" value="1"/>
</dbReference>
<dbReference type="SUPFAM" id="SSF50129">
    <property type="entry name" value="GroES-like"/>
    <property type="match status" value="1"/>
</dbReference>
<evidence type="ECO:0000259" key="2">
    <source>
        <dbReference type="Pfam" id="PF08240"/>
    </source>
</evidence>
<evidence type="ECO:0008006" key="5">
    <source>
        <dbReference type="Google" id="ProtNLM"/>
    </source>
</evidence>
<dbReference type="InterPro" id="IPR011032">
    <property type="entry name" value="GroES-like_sf"/>
</dbReference>
<dbReference type="InterPro" id="IPR013154">
    <property type="entry name" value="ADH-like_N"/>
</dbReference>
<dbReference type="EMBL" id="JAJTJA010000009">
    <property type="protein sequence ID" value="KAH8694127.1"/>
    <property type="molecule type" value="Genomic_DNA"/>
</dbReference>
<dbReference type="SUPFAM" id="SSF51735">
    <property type="entry name" value="NAD(P)-binding Rossmann-fold domains"/>
    <property type="match status" value="1"/>
</dbReference>
<dbReference type="PANTHER" id="PTHR43677:SF4">
    <property type="entry name" value="QUINONE OXIDOREDUCTASE-LIKE PROTEIN 2"/>
    <property type="match status" value="1"/>
</dbReference>
<dbReference type="Gene3D" id="3.40.50.720">
    <property type="entry name" value="NAD(P)-binding Rossmann-like Domain"/>
    <property type="match status" value="1"/>
</dbReference>
<dbReference type="Proteomes" id="UP001201262">
    <property type="component" value="Unassembled WGS sequence"/>
</dbReference>
<dbReference type="GO" id="GO:0016491">
    <property type="term" value="F:oxidoreductase activity"/>
    <property type="evidence" value="ECO:0007669"/>
    <property type="project" value="TreeGrafter"/>
</dbReference>
<keyword evidence="4" id="KW-1185">Reference proteome</keyword>
<accession>A0AAD4KRS3</accession>
<evidence type="ECO:0000313" key="4">
    <source>
        <dbReference type="Proteomes" id="UP001201262"/>
    </source>
</evidence>
<proteinExistence type="predicted"/>
<gene>
    <name evidence="3" type="ORF">BGW36DRAFT_384430</name>
</gene>
<dbReference type="RefSeq" id="XP_046069797.1">
    <property type="nucleotide sequence ID" value="XM_046216786.1"/>
</dbReference>
<organism evidence="3 4">
    <name type="scientific">Talaromyces proteolyticus</name>
    <dbReference type="NCBI Taxonomy" id="1131652"/>
    <lineage>
        <taxon>Eukaryota</taxon>
        <taxon>Fungi</taxon>
        <taxon>Dikarya</taxon>
        <taxon>Ascomycota</taxon>
        <taxon>Pezizomycotina</taxon>
        <taxon>Eurotiomycetes</taxon>
        <taxon>Eurotiomycetidae</taxon>
        <taxon>Eurotiales</taxon>
        <taxon>Trichocomaceae</taxon>
        <taxon>Talaromyces</taxon>
        <taxon>Talaromyces sect. Bacilispori</taxon>
    </lineage>
</organism>
<dbReference type="Pfam" id="PF08240">
    <property type="entry name" value="ADH_N"/>
    <property type="match status" value="1"/>
</dbReference>
<feature type="domain" description="Alcohol dehydrogenase-like N-terminal" evidence="2">
    <location>
        <begin position="32"/>
        <end position="106"/>
    </location>
</feature>
<dbReference type="Gene3D" id="3.90.180.10">
    <property type="entry name" value="Medium-chain alcohol dehydrogenases, catalytic domain"/>
    <property type="match status" value="1"/>
</dbReference>
<dbReference type="AlphaFoldDB" id="A0AAD4KRS3"/>
<dbReference type="InterPro" id="IPR051397">
    <property type="entry name" value="Zn-ADH-like_protein"/>
</dbReference>
<dbReference type="Pfam" id="PF00107">
    <property type="entry name" value="ADH_zinc_N"/>
    <property type="match status" value="1"/>
</dbReference>
<dbReference type="InterPro" id="IPR013149">
    <property type="entry name" value="ADH-like_C"/>
</dbReference>
<comment type="caution">
    <text evidence="3">The sequence shown here is derived from an EMBL/GenBank/DDBJ whole genome shotgun (WGS) entry which is preliminary data.</text>
</comment>
<dbReference type="InterPro" id="IPR036291">
    <property type="entry name" value="NAD(P)-bd_dom_sf"/>
</dbReference>
<feature type="domain" description="Alcohol dehydrogenase-like C-terminal" evidence="1">
    <location>
        <begin position="189"/>
        <end position="318"/>
    </location>
</feature>
<sequence length="364" mass="39167">MATLPSTYRAVVCHEYGQPLALDTRPIPAAEPGTAIVKVLSTLVDPSEKHRLLLSKRNPYFSQQPPFIPGSGAVGRVAALGKDATSLQVGQLVLLDCFVRGRDDPNAQILRGVFEGPTPAAKKLSHQPENCYPLDEKVLLSKVEQGGLEYGISDLPYLSKHSVAYGGLRSIDLKAGQTIIITPATGNHGGAAVQVASAMGARVIAVGRNAKALQDLKEKIPRVYPVQLTGDFAEDTKTLSQFGTIDAFMDFTPSSMASPLHLKACLAVTKTYGQGVLMGFPQGEISLSYGMMLAKNINIRARYMYDAEDVRGLIKLAERGLLKLGHSSGAQVVSYTLDQYGDAISRAAEQQTWGLQVIMHPFTE</sequence>
<evidence type="ECO:0000313" key="3">
    <source>
        <dbReference type="EMBL" id="KAH8694127.1"/>
    </source>
</evidence>